<dbReference type="AlphaFoldDB" id="A0A438F7R6"/>
<proteinExistence type="predicted"/>
<comment type="caution">
    <text evidence="1">The sequence shown here is derived from an EMBL/GenBank/DDBJ whole genome shotgun (WGS) entry which is preliminary data.</text>
</comment>
<dbReference type="PANTHER" id="PTHR13149:SF0">
    <property type="entry name" value="VACUOLAR PROTEIN-SORTING-ASSOCIATED PROTEIN 25"/>
    <property type="match status" value="1"/>
</dbReference>
<dbReference type="InterPro" id="IPR008570">
    <property type="entry name" value="ESCRT-II_cplx_Vps25-sub"/>
</dbReference>
<reference evidence="1 2" key="1">
    <citation type="journal article" date="2018" name="PLoS Genet.">
        <title>Population sequencing reveals clonal diversity and ancestral inbreeding in the grapevine cultivar Chardonnay.</title>
        <authorList>
            <person name="Roach M.J."/>
            <person name="Johnson D.L."/>
            <person name="Bohlmann J."/>
            <person name="van Vuuren H.J."/>
            <person name="Jones S.J."/>
            <person name="Pretorius I.S."/>
            <person name="Schmidt S.A."/>
            <person name="Borneman A.R."/>
        </authorList>
    </citation>
    <scope>NUCLEOTIDE SEQUENCE [LARGE SCALE GENOMIC DNA]</scope>
    <source>
        <strain evidence="2">cv. Chardonnay</strain>
        <tissue evidence="1">Leaf</tissue>
    </source>
</reference>
<organism evidence="1 2">
    <name type="scientific">Vitis vinifera</name>
    <name type="common">Grape</name>
    <dbReference type="NCBI Taxonomy" id="29760"/>
    <lineage>
        <taxon>Eukaryota</taxon>
        <taxon>Viridiplantae</taxon>
        <taxon>Streptophyta</taxon>
        <taxon>Embryophyta</taxon>
        <taxon>Tracheophyta</taxon>
        <taxon>Spermatophyta</taxon>
        <taxon>Magnoliopsida</taxon>
        <taxon>eudicotyledons</taxon>
        <taxon>Gunneridae</taxon>
        <taxon>Pentapetalae</taxon>
        <taxon>rosids</taxon>
        <taxon>Vitales</taxon>
        <taxon>Vitaceae</taxon>
        <taxon>Viteae</taxon>
        <taxon>Vitis</taxon>
    </lineage>
</organism>
<accession>A0A438F7R6</accession>
<dbReference type="Proteomes" id="UP000288805">
    <property type="component" value="Unassembled WGS sequence"/>
</dbReference>
<dbReference type="GO" id="GO:0000814">
    <property type="term" value="C:ESCRT II complex"/>
    <property type="evidence" value="ECO:0007669"/>
    <property type="project" value="InterPro"/>
</dbReference>
<dbReference type="PANTHER" id="PTHR13149">
    <property type="entry name" value="VACUOLAR PROTEIN SORTING-ASSOCIATED PROTEIN VPS25"/>
    <property type="match status" value="1"/>
</dbReference>
<protein>
    <submittedName>
        <fullName evidence="1">Vacuolar protein sorting-associated protein 25</fullName>
    </submittedName>
</protein>
<evidence type="ECO:0000313" key="2">
    <source>
        <dbReference type="Proteomes" id="UP000288805"/>
    </source>
</evidence>
<dbReference type="GO" id="GO:0071985">
    <property type="term" value="P:multivesicular body sorting pathway"/>
    <property type="evidence" value="ECO:0007669"/>
    <property type="project" value="InterPro"/>
</dbReference>
<name>A0A438F7R6_VITVI</name>
<sequence length="137" mass="15848">MHNHHRSNKFVAELLHINSELCSTFSMNTLNFGSDGIGTLSHEAREAFLSALVLEGRAEWMDKGHKKCLILWHQIQDWADIILHFVSERLWVGGQCYDRKCGQELNLKEQLHKIKMVPRIKVSLGQHFSFSTPFYPS</sequence>
<evidence type="ECO:0000313" key="1">
    <source>
        <dbReference type="EMBL" id="RVW56060.1"/>
    </source>
</evidence>
<gene>
    <name evidence="1" type="primary">VPS25_1</name>
    <name evidence="1" type="ORF">CK203_107420</name>
</gene>
<dbReference type="EMBL" id="QGNW01001098">
    <property type="protein sequence ID" value="RVW56060.1"/>
    <property type="molecule type" value="Genomic_DNA"/>
</dbReference>
<dbReference type="Pfam" id="PF05871">
    <property type="entry name" value="ESCRT-II"/>
    <property type="match status" value="1"/>
</dbReference>